<reference evidence="2" key="1">
    <citation type="submission" date="2020-08" db="EMBL/GenBank/DDBJ databases">
        <title>Paracoccus amoyensis sp. nov., isolated from the surface seawater at coast of Xiamen, Fujian.</title>
        <authorList>
            <person name="Lyu L."/>
        </authorList>
    </citation>
    <scope>NUCLEOTIDE SEQUENCE</scope>
    <source>
        <strain evidence="2">11-3</strain>
    </source>
</reference>
<evidence type="ECO:0000313" key="2">
    <source>
        <dbReference type="EMBL" id="MBC9247551.1"/>
    </source>
</evidence>
<gene>
    <name evidence="2" type="ORF">H4P12_12735</name>
</gene>
<accession>A0A926GCN0</accession>
<comment type="caution">
    <text evidence="2">The sequence shown here is derived from an EMBL/GenBank/DDBJ whole genome shotgun (WGS) entry which is preliminary data.</text>
</comment>
<feature type="domain" description="Dienelactone hydrolase" evidence="1">
    <location>
        <begin position="28"/>
        <end position="140"/>
    </location>
</feature>
<dbReference type="InterPro" id="IPR029058">
    <property type="entry name" value="AB_hydrolase_fold"/>
</dbReference>
<name>A0A926GCN0_9RHOB</name>
<dbReference type="Pfam" id="PF01738">
    <property type="entry name" value="DLH"/>
    <property type="match status" value="1"/>
</dbReference>
<evidence type="ECO:0000259" key="1">
    <source>
        <dbReference type="Pfam" id="PF01738"/>
    </source>
</evidence>
<dbReference type="RefSeq" id="WP_187794053.1">
    <property type="nucleotide sequence ID" value="NZ_JACOQL010000004.1"/>
</dbReference>
<dbReference type="Gene3D" id="3.40.50.1820">
    <property type="entry name" value="alpha/beta hydrolase"/>
    <property type="match status" value="1"/>
</dbReference>
<dbReference type="EMBL" id="JACOQL010000004">
    <property type="protein sequence ID" value="MBC9247551.1"/>
    <property type="molecule type" value="Genomic_DNA"/>
</dbReference>
<dbReference type="InterPro" id="IPR002925">
    <property type="entry name" value="Dienelactn_hydro"/>
</dbReference>
<dbReference type="AlphaFoldDB" id="A0A926GCN0"/>
<keyword evidence="3" id="KW-1185">Reference proteome</keyword>
<dbReference type="GO" id="GO:0016787">
    <property type="term" value="F:hydrolase activity"/>
    <property type="evidence" value="ECO:0007669"/>
    <property type="project" value="UniProtKB-KW"/>
</dbReference>
<keyword evidence="2" id="KW-0378">Hydrolase</keyword>
<evidence type="ECO:0000313" key="3">
    <source>
        <dbReference type="Proteomes" id="UP000608594"/>
    </source>
</evidence>
<dbReference type="SUPFAM" id="SSF53474">
    <property type="entry name" value="alpha/beta-Hydrolases"/>
    <property type="match status" value="1"/>
</dbReference>
<proteinExistence type="predicted"/>
<dbReference type="Proteomes" id="UP000608594">
    <property type="component" value="Unassembled WGS sequence"/>
</dbReference>
<organism evidence="2 3">
    <name type="scientific">Paracoccus amoyensis</name>
    <dbReference type="NCBI Taxonomy" id="2760093"/>
    <lineage>
        <taxon>Bacteria</taxon>
        <taxon>Pseudomonadati</taxon>
        <taxon>Pseudomonadota</taxon>
        <taxon>Alphaproteobacteria</taxon>
        <taxon>Rhodobacterales</taxon>
        <taxon>Paracoccaceae</taxon>
        <taxon>Paracoccus</taxon>
    </lineage>
</organism>
<sequence>MLDDNLEDFETREITFDAISRRVHVGGQGPAVIVMPEMPGLSPQVIRFGRWVRDAGFSVWMPSLFGADGAEGTADAGARVFKRACVAAEFRALAGQGSSPITSWLRALAKLAHRECGGPGAGAVGMCFTGNFALSMMLEPSMLAPVLCQPALPLDDPEAVESPPDELAQIRDRLHKEDLSVLAWRFAGDPFCRAGRFAAYEVALGAHFDGRVLPDTAANPDPPPFFREHVPAPHSVMTAHLIDQEGELTQSAVEETIAFLKRRLKPKAMGRGGD</sequence>
<protein>
    <submittedName>
        <fullName evidence="2">Dienelactone hydrolase family protein</fullName>
    </submittedName>
</protein>